<dbReference type="AlphaFoldDB" id="A0A7J5TV85"/>
<dbReference type="InterPro" id="IPR051045">
    <property type="entry name" value="TonB-dependent_transducer"/>
</dbReference>
<dbReference type="GO" id="GO:0098797">
    <property type="term" value="C:plasma membrane protein complex"/>
    <property type="evidence" value="ECO:0007669"/>
    <property type="project" value="TreeGrafter"/>
</dbReference>
<dbReference type="Gene3D" id="3.30.1150.10">
    <property type="match status" value="1"/>
</dbReference>
<name>A0A7J5TV85_9BACT</name>
<dbReference type="EMBL" id="WELI01000009">
    <property type="protein sequence ID" value="KAB7728062.1"/>
    <property type="molecule type" value="Genomic_DNA"/>
</dbReference>
<dbReference type="PANTHER" id="PTHR33446:SF2">
    <property type="entry name" value="PROTEIN TONB"/>
    <property type="match status" value="1"/>
</dbReference>
<evidence type="ECO:0008006" key="4">
    <source>
        <dbReference type="Google" id="ProtNLM"/>
    </source>
</evidence>
<dbReference type="SUPFAM" id="SSF74653">
    <property type="entry name" value="TolA/TonB C-terminal domain"/>
    <property type="match status" value="1"/>
</dbReference>
<reference evidence="2 3" key="1">
    <citation type="submission" date="2019-10" db="EMBL/GenBank/DDBJ databases">
        <title>Rudanella paleaurantiibacter sp. nov., isolated from sludge.</title>
        <authorList>
            <person name="Xu S.Q."/>
        </authorList>
    </citation>
    <scope>NUCLEOTIDE SEQUENCE [LARGE SCALE GENOMIC DNA]</scope>
    <source>
        <strain evidence="2 3">HX-22-17</strain>
    </source>
</reference>
<keyword evidence="1" id="KW-0732">Signal</keyword>
<dbReference type="GO" id="GO:0031992">
    <property type="term" value="F:energy transducer activity"/>
    <property type="evidence" value="ECO:0007669"/>
    <property type="project" value="TreeGrafter"/>
</dbReference>
<accession>A0A7J5TV85</accession>
<sequence length="145" mass="16098">MIRLLFAVLFCALCGSSAFSQTVSDTTVTPIEINPEFPGGHKEFFNYVNSSLKLPESVVKTLYQGVVVVFFTVDTDGTVVVNDVNQNKMAFTKKRIDDEDRVTTQQELAAAVTKAFTSMPRWKPGTQNGKAVRVKYSMPFTIQFG</sequence>
<protein>
    <recommendedName>
        <fullName evidence="4">TonB C-terminal domain-containing protein</fullName>
    </recommendedName>
</protein>
<evidence type="ECO:0000256" key="1">
    <source>
        <dbReference type="SAM" id="SignalP"/>
    </source>
</evidence>
<gene>
    <name evidence="2" type="ORF">F5984_20130</name>
</gene>
<dbReference type="PANTHER" id="PTHR33446">
    <property type="entry name" value="PROTEIN TONB-RELATED"/>
    <property type="match status" value="1"/>
</dbReference>
<keyword evidence="3" id="KW-1185">Reference proteome</keyword>
<evidence type="ECO:0000313" key="3">
    <source>
        <dbReference type="Proteomes" id="UP000488299"/>
    </source>
</evidence>
<comment type="caution">
    <text evidence="2">The sequence shown here is derived from an EMBL/GenBank/DDBJ whole genome shotgun (WGS) entry which is preliminary data.</text>
</comment>
<proteinExistence type="predicted"/>
<organism evidence="2 3">
    <name type="scientific">Rudanella paleaurantiibacter</name>
    <dbReference type="NCBI Taxonomy" id="2614655"/>
    <lineage>
        <taxon>Bacteria</taxon>
        <taxon>Pseudomonadati</taxon>
        <taxon>Bacteroidota</taxon>
        <taxon>Cytophagia</taxon>
        <taxon>Cytophagales</taxon>
        <taxon>Cytophagaceae</taxon>
        <taxon>Rudanella</taxon>
    </lineage>
</organism>
<dbReference type="RefSeq" id="WP_152126011.1">
    <property type="nucleotide sequence ID" value="NZ_WELI01000009.1"/>
</dbReference>
<feature type="chain" id="PRO_5029583424" description="TonB C-terminal domain-containing protein" evidence="1">
    <location>
        <begin position="21"/>
        <end position="145"/>
    </location>
</feature>
<evidence type="ECO:0000313" key="2">
    <source>
        <dbReference type="EMBL" id="KAB7728062.1"/>
    </source>
</evidence>
<feature type="signal peptide" evidence="1">
    <location>
        <begin position="1"/>
        <end position="20"/>
    </location>
</feature>
<dbReference type="Proteomes" id="UP000488299">
    <property type="component" value="Unassembled WGS sequence"/>
</dbReference>